<dbReference type="PROSITE" id="PS51162">
    <property type="entry name" value="THYROGLOBULIN_1_2"/>
    <property type="match status" value="7"/>
</dbReference>
<dbReference type="SUPFAM" id="SSF57256">
    <property type="entry name" value="Elafin-like"/>
    <property type="match status" value="3"/>
</dbReference>
<dbReference type="GO" id="GO:0005615">
    <property type="term" value="C:extracellular space"/>
    <property type="evidence" value="ECO:0007669"/>
    <property type="project" value="TreeGrafter"/>
</dbReference>
<feature type="disulfide bond" evidence="7">
    <location>
        <begin position="353"/>
        <end position="373"/>
    </location>
</feature>
<feature type="domain" description="Thyroglobulin type-1" evidence="11">
    <location>
        <begin position="69"/>
        <end position="144"/>
    </location>
</feature>
<evidence type="ECO:0000256" key="6">
    <source>
        <dbReference type="ARBA" id="ARBA00023319"/>
    </source>
</evidence>
<dbReference type="PROSITE" id="PS00484">
    <property type="entry name" value="THYROGLOBULIN_1_1"/>
    <property type="match status" value="3"/>
</dbReference>
<protein>
    <submittedName>
        <fullName evidence="14">Uncharacterized protein</fullName>
    </submittedName>
</protein>
<dbReference type="SUPFAM" id="SSF57262">
    <property type="entry name" value="Leech antihemostatic proteins"/>
    <property type="match status" value="4"/>
</dbReference>
<dbReference type="PROSITE" id="PS00280">
    <property type="entry name" value="BPTI_KUNITZ_1"/>
    <property type="match status" value="3"/>
</dbReference>
<evidence type="ECO:0000256" key="4">
    <source>
        <dbReference type="ARBA" id="ARBA00022729"/>
    </source>
</evidence>
<dbReference type="CDD" id="cd00109">
    <property type="entry name" value="Kunitz-type"/>
    <property type="match status" value="3"/>
</dbReference>
<keyword evidence="8" id="KW-0472">Membrane</keyword>
<dbReference type="InterPro" id="IPR002223">
    <property type="entry name" value="Kunitz_BPTI"/>
</dbReference>
<evidence type="ECO:0000256" key="9">
    <source>
        <dbReference type="SAM" id="SignalP"/>
    </source>
</evidence>
<evidence type="ECO:0000256" key="3">
    <source>
        <dbReference type="ARBA" id="ARBA00022525"/>
    </source>
</evidence>
<dbReference type="PROSITE" id="PS50279">
    <property type="entry name" value="BPTI_KUNITZ_2"/>
    <property type="match status" value="3"/>
</dbReference>
<comment type="subcellular location">
    <subcellularLocation>
        <location evidence="2">Secreted</location>
    </subcellularLocation>
</comment>
<dbReference type="CDD" id="cd00191">
    <property type="entry name" value="TY"/>
    <property type="match status" value="6"/>
</dbReference>
<evidence type="ECO:0000256" key="8">
    <source>
        <dbReference type="SAM" id="Phobius"/>
    </source>
</evidence>
<feature type="domain" description="Thyroglobulin type-1" evidence="11">
    <location>
        <begin position="1406"/>
        <end position="1488"/>
    </location>
</feature>
<dbReference type="InterPro" id="IPR036857">
    <property type="entry name" value="Thyroglobulin_1_sf"/>
</dbReference>
<dbReference type="PROSITE" id="PS51390">
    <property type="entry name" value="WAP"/>
    <property type="match status" value="6"/>
</dbReference>
<dbReference type="PRINTS" id="PR00759">
    <property type="entry name" value="BASICPTASE"/>
</dbReference>
<evidence type="ECO:0000259" key="12">
    <source>
        <dbReference type="PROSITE" id="PS51252"/>
    </source>
</evidence>
<dbReference type="Pfam" id="PF14625">
    <property type="entry name" value="Lustrin_cystein"/>
    <property type="match status" value="4"/>
</dbReference>
<feature type="domain" description="BPTI/Kunitz inhibitor" evidence="10">
    <location>
        <begin position="1614"/>
        <end position="1664"/>
    </location>
</feature>
<dbReference type="InterPro" id="IPR028150">
    <property type="entry name" value="Lustrin_cystein"/>
</dbReference>
<dbReference type="Gene3D" id="2.10.22.10">
    <property type="entry name" value="Antistasin, domain 1"/>
    <property type="match status" value="4"/>
</dbReference>
<accession>A0A2R5L5B6</accession>
<keyword evidence="6" id="KW-0393">Immunoglobulin domain</keyword>
<feature type="domain" description="Antistasin-like" evidence="12">
    <location>
        <begin position="138"/>
        <end position="169"/>
    </location>
</feature>
<feature type="domain" description="WAP" evidence="13">
    <location>
        <begin position="1385"/>
        <end position="1434"/>
    </location>
</feature>
<dbReference type="EMBL" id="GGLE01000533">
    <property type="protein sequence ID" value="MBY04659.1"/>
    <property type="molecule type" value="Transcribed_RNA"/>
</dbReference>
<feature type="domain" description="WAP" evidence="13">
    <location>
        <begin position="793"/>
        <end position="840"/>
    </location>
</feature>
<dbReference type="PROSITE" id="PS51252">
    <property type="entry name" value="ANTISTASIN"/>
    <property type="match status" value="3"/>
</dbReference>
<dbReference type="InterPro" id="IPR036645">
    <property type="entry name" value="Elafin-like_sf"/>
</dbReference>
<feature type="domain" description="Antistasin-like" evidence="12">
    <location>
        <begin position="918"/>
        <end position="943"/>
    </location>
</feature>
<feature type="domain" description="Thyroglobulin type-1" evidence="11">
    <location>
        <begin position="1748"/>
        <end position="1800"/>
    </location>
</feature>
<feature type="domain" description="Antistasin-like" evidence="12">
    <location>
        <begin position="618"/>
        <end position="643"/>
    </location>
</feature>
<dbReference type="GO" id="GO:0004867">
    <property type="term" value="F:serine-type endopeptidase inhibitor activity"/>
    <property type="evidence" value="ECO:0007669"/>
    <property type="project" value="InterPro"/>
</dbReference>
<sequence length="2038" mass="220733">MALLFLVALLVISVQSSDVKDGTCPPLESLAERECPTNVTAECETDANCEGPYKCCSNGCYHTCTRPLYTGCQQVRMLNERRAQLQGRAGRTFVPRCGPQGEFDPVQCDPQDGRCWCVDRMGLEVAGTRARSLELVNCSARSKCAGYLCRMLCPYGFELDDSGCPLCECRNPCKGVECPGGQECSLEEQLECAEGPCPPIPTCKRPRSLESFCPRGDPLLSPDSGRPLLCGYGPSKPQCPAKFQCQVQSGNDYGVCCPLADKPGVCPHVATTVEQCGRACTIDLDCNGQDKCCETQQCGTTCLPPANTTLCQQQKALAHLLSGASAPGYVPQCDEQGNFIRKQCSSNGKVCWCVEDDGRQRSGTLGPADAVDCQSNNAESRQHDCDLIFCNLHCEYGYKVGSDGCQQCKCWDPCEAVNCSKNSVCVIVREEPCVSGDCPPIATCHKKQPSACVNGSPLLQEGSDKTVKCTGQDCPGGYDCEILPGDHSGVCCPRDASEPESKKLEACTAVVGKCEDLKRCTKNTDCGSDSQCCHSAECGSVCSKKTDDLPRTMCQFLQTQHDLAIPVPKCRPDGSYEPVQCHGGECWCVDEFGVEITGSRSSAGRGADCRQVRASKGCLGLTCRLGCDYGFESDEEGCPICSCRNPCADAQCPEGEVCQMDELICADQWCPSVPKCIPKGSARSLWSICPSGNLPFLQEGEDPVLCDTASPSESCPSNHMCTPVTNDTAVCCPMPVETTRTPQHEKEGSCPAATTWETGACVDECSTDGDCSGPQKCCRSSCGAYVCRDPSGDLGKPGQCPYLTPSSGPSCDNKCGSDYNCPSAEKCCSNGCGSQCMRPLYLTACQHQRIVAEHRAREAGAIWNGLPQCDNEYGSFQEVQCSTQEGTCWCVDKHGIELPGTRGFGPPTNCSSPRDSRCSPQPCDMECEFGFKVGQDGCTTCKCNDPCEGVVCMDPKEECTLAKVNCITEPCPPLALCRPRVENPCPFGEPMTDPEGSTLHCGPFGRQCPSSHRCHLGVLGEFAVCCPKPRSVCYEEARPGPCSSAVSRWYFNGETNTCQEFKYGGCDGNFNNFESKEECEAVCPVMTPCEKVRERSLKIAKTSKKPTFLPKCNSKTGVWEPIQCLDPLGMCWCVTEAGEQVSGTLVRGTPYCTKRGGRTVGDTSICPGGETAYLCPDDICENKVCMAYANATCRVDPCGGCKARFYDHNNQPVDCGKGLTACHGEMQDVLNSRPWSNQGIQIDHLQELASALRDLSIQPGHHREARSLGRLSDHMFPSVAMTSHHIAILVVPRVSAYSVTGRSGILEMAMEPLLPRMESTRHYVRTAKCPAPSMLQMIMSLAEGCHEECASNEDCPSHSYCCQNGCGTTCVASSMQTLDARQGMVFNKPGACPPQSASGQRCLFVRDMCQDDRHCPGAMKCCLSACGATCADPAGSPPLVAASMVVAPPICSPDGGYVVSQSQGQLSWCVNKYGEPQDGTLTRGHVRCDINGTILHREQLGPVCQNPNVTPRICRHECREARCFQHPNAMCVADPCDNCRVHFFNEDGDEVSCRAKCSQPIETGNCRSALPHYAYNASARQCQLFMYGGCGGNDNNFSTMEECQQECETSAPLCSMPYDSGPCDGKQKRYFYNQHTMQCEAFQYGGCGGNANNFETRAACEARCPDQVMCPWSHVNDQELDVCDRSKACQNVSCAPGAICTADPCDCAPKFIDQSGHPVACHPPVSVETTSTEASSTESQESVEVDPATRCLAQRHKGKQVECDPDGAFVPRQCSPSHTDCWCVNEAGTRLPGTWGNVHCRPVNVDRVDVNLVLKPRTTETVRGTKSSIRRSLKRMLRSLKVQPTEGKVKVKLGPTMASCMFTLTKDDKMKTAFMLEKMVDRDQLLVTVGKETLHADPSETRFEYVSTYIPPLPAIEDNVLAVAQHKAAWDTTALVALCSALVLALLLVAAFLIHKRRRKDVDLQDPKLTLVTLTSPFYQYVTNKIKPDKPKDEKAIPIPTVTSKVEALEKEGVPEENVVVDLPPAYEDIDKKGDSGV</sequence>
<dbReference type="InterPro" id="IPR006150">
    <property type="entry name" value="Cys_repeat_1"/>
</dbReference>
<feature type="domain" description="WAP" evidence="13">
    <location>
        <begin position="17"/>
        <end position="68"/>
    </location>
</feature>
<dbReference type="Pfam" id="PF00095">
    <property type="entry name" value="WAP"/>
    <property type="match status" value="6"/>
</dbReference>
<feature type="disulfide bond" evidence="7">
    <location>
        <begin position="881"/>
        <end position="888"/>
    </location>
</feature>
<dbReference type="SUPFAM" id="SSF57362">
    <property type="entry name" value="BPTI-like"/>
    <property type="match status" value="3"/>
</dbReference>
<evidence type="ECO:0000256" key="7">
    <source>
        <dbReference type="PROSITE-ProRule" id="PRU00500"/>
    </source>
</evidence>
<dbReference type="Pfam" id="PF00014">
    <property type="entry name" value="Kunitz_BPTI"/>
    <property type="match status" value="3"/>
</dbReference>
<dbReference type="InterPro" id="IPR036880">
    <property type="entry name" value="Kunitz_BPTI_sf"/>
</dbReference>
<keyword evidence="8" id="KW-1133">Transmembrane helix</keyword>
<comment type="function">
    <text evidence="1">Has antibacterial activity.</text>
</comment>
<feature type="domain" description="WAP" evidence="13">
    <location>
        <begin position="259"/>
        <end position="306"/>
    </location>
</feature>
<dbReference type="InterPro" id="IPR008197">
    <property type="entry name" value="WAP_dom"/>
</dbReference>
<proteinExistence type="predicted"/>
<dbReference type="Pfam" id="PF02822">
    <property type="entry name" value="Antistasin"/>
    <property type="match status" value="4"/>
</dbReference>
<keyword evidence="4 9" id="KW-0732">Signal</keyword>
<dbReference type="InterPro" id="IPR000716">
    <property type="entry name" value="Thyroglobulin_1"/>
</dbReference>
<dbReference type="PANTHER" id="PTHR45938">
    <property type="entry name" value="ACP24A4-RELATED"/>
    <property type="match status" value="1"/>
</dbReference>
<keyword evidence="8" id="KW-0812">Transmembrane</keyword>
<dbReference type="SMART" id="SM00211">
    <property type="entry name" value="TY"/>
    <property type="match status" value="7"/>
</dbReference>
<feature type="disulfide bond" evidence="7">
    <location>
        <begin position="1124"/>
        <end position="1131"/>
    </location>
</feature>
<evidence type="ECO:0000256" key="5">
    <source>
        <dbReference type="ARBA" id="ARBA00023157"/>
    </source>
</evidence>
<dbReference type="Gene3D" id="4.10.800.10">
    <property type="entry name" value="Thyroglobulin type-1"/>
    <property type="match status" value="7"/>
</dbReference>
<comment type="caution">
    <text evidence="7">Lacks conserved residue(s) required for the propagation of feature annotation.</text>
</comment>
<evidence type="ECO:0000313" key="14">
    <source>
        <dbReference type="EMBL" id="MBY04659.1"/>
    </source>
</evidence>
<feature type="domain" description="WAP" evidence="13">
    <location>
        <begin position="743"/>
        <end position="791"/>
    </location>
</feature>
<dbReference type="SMART" id="SM00217">
    <property type="entry name" value="WAP"/>
    <property type="match status" value="6"/>
</dbReference>
<dbReference type="Gene3D" id="4.10.75.10">
    <property type="entry name" value="Elafin-like"/>
    <property type="match status" value="6"/>
</dbReference>
<organism evidence="14">
    <name type="scientific">Ornithodoros turicata</name>
    <dbReference type="NCBI Taxonomy" id="34597"/>
    <lineage>
        <taxon>Eukaryota</taxon>
        <taxon>Metazoa</taxon>
        <taxon>Ecdysozoa</taxon>
        <taxon>Arthropoda</taxon>
        <taxon>Chelicerata</taxon>
        <taxon>Arachnida</taxon>
        <taxon>Acari</taxon>
        <taxon>Parasitiformes</taxon>
        <taxon>Ixodida</taxon>
        <taxon>Ixodoidea</taxon>
        <taxon>Argasidae</taxon>
        <taxon>Ornithodorinae</taxon>
        <taxon>Ornithodoros</taxon>
    </lineage>
</organism>
<dbReference type="Gene3D" id="4.10.410.10">
    <property type="entry name" value="Pancreatic trypsin inhibitor Kunitz domain"/>
    <property type="match status" value="3"/>
</dbReference>
<name>A0A2R5L5B6_9ACAR</name>
<dbReference type="SMART" id="SM00289">
    <property type="entry name" value="WR1"/>
    <property type="match status" value="5"/>
</dbReference>
<feature type="signal peptide" evidence="9">
    <location>
        <begin position="1"/>
        <end position="16"/>
    </location>
</feature>
<reference evidence="14" key="1">
    <citation type="submission" date="2018-03" db="EMBL/GenBank/DDBJ databases">
        <title>The relapsing fever spirochete Borrelia turicatae persists in the highly oxidative environment of its soft-bodied tick vector.</title>
        <authorList>
            <person name="Bourret T.J."/>
            <person name="Boyle W.K."/>
            <person name="Valenzuela J.G."/>
            <person name="Oliveira F."/>
            <person name="Lopez J.E."/>
        </authorList>
    </citation>
    <scope>NUCLEOTIDE SEQUENCE</scope>
    <source>
        <strain evidence="14">Kansas strain/isolate</strain>
        <tissue evidence="14">Salivary glands</tissue>
    </source>
</reference>
<feature type="disulfide bond" evidence="7">
    <location>
        <begin position="890"/>
        <end position="910"/>
    </location>
</feature>
<feature type="transmembrane region" description="Helical" evidence="8">
    <location>
        <begin position="1934"/>
        <end position="1954"/>
    </location>
</feature>
<feature type="domain" description="Thyroglobulin type-1" evidence="11">
    <location>
        <begin position="551"/>
        <end position="609"/>
    </location>
</feature>
<feature type="domain" description="BPTI/Kunitz inhibitor" evidence="10">
    <location>
        <begin position="1557"/>
        <end position="1607"/>
    </location>
</feature>
<feature type="disulfide bond" evidence="7">
    <location>
        <begin position="344"/>
        <end position="351"/>
    </location>
</feature>
<evidence type="ECO:0000256" key="1">
    <source>
        <dbReference type="ARBA" id="ARBA00002878"/>
    </source>
</evidence>
<feature type="domain" description="Thyroglobulin type-1" evidence="11">
    <location>
        <begin position="1086"/>
        <end position="1152"/>
    </location>
</feature>
<feature type="domain" description="BPTI/Kunitz inhibitor" evidence="10">
    <location>
        <begin position="1033"/>
        <end position="1083"/>
    </location>
</feature>
<keyword evidence="5 7" id="KW-1015">Disulfide bond</keyword>
<dbReference type="Pfam" id="PF00086">
    <property type="entry name" value="Thyroglobulin_1"/>
    <property type="match status" value="6"/>
</dbReference>
<evidence type="ECO:0000256" key="2">
    <source>
        <dbReference type="ARBA" id="ARBA00004613"/>
    </source>
</evidence>
<feature type="disulfide bond" evidence="7">
    <location>
        <begin position="1774"/>
        <end position="1781"/>
    </location>
</feature>
<evidence type="ECO:0000259" key="11">
    <source>
        <dbReference type="PROSITE" id="PS51162"/>
    </source>
</evidence>
<evidence type="ECO:0000259" key="13">
    <source>
        <dbReference type="PROSITE" id="PS51390"/>
    </source>
</evidence>
<dbReference type="PANTHER" id="PTHR45938:SF11">
    <property type="entry name" value="WAP, KAZAL, IMMUNOGLOBULIN, KUNITZ AND NTR DOMAIN-CONTAINING PROTEIN 2-LIKE"/>
    <property type="match status" value="1"/>
</dbReference>
<feature type="chain" id="PRO_5015307059" evidence="9">
    <location>
        <begin position="17"/>
        <end position="2038"/>
    </location>
</feature>
<feature type="domain" description="Thyroglobulin type-1" evidence="11">
    <location>
        <begin position="308"/>
        <end position="373"/>
    </location>
</feature>
<dbReference type="SMART" id="SM00131">
    <property type="entry name" value="KU"/>
    <property type="match status" value="3"/>
</dbReference>
<dbReference type="InterPro" id="IPR004094">
    <property type="entry name" value="Antistasin-like"/>
</dbReference>
<dbReference type="CDD" id="cd00199">
    <property type="entry name" value="WAP"/>
    <property type="match status" value="2"/>
</dbReference>
<dbReference type="InterPro" id="IPR011061">
    <property type="entry name" value="Hirudin/antistatin"/>
</dbReference>
<dbReference type="GO" id="GO:0048019">
    <property type="term" value="F:receptor antagonist activity"/>
    <property type="evidence" value="ECO:0007669"/>
    <property type="project" value="TreeGrafter"/>
</dbReference>
<evidence type="ECO:0000259" key="10">
    <source>
        <dbReference type="PROSITE" id="PS50279"/>
    </source>
</evidence>
<keyword evidence="3" id="KW-0964">Secreted</keyword>
<dbReference type="GO" id="GO:0050431">
    <property type="term" value="F:transforming growth factor beta binding"/>
    <property type="evidence" value="ECO:0007669"/>
    <property type="project" value="TreeGrafter"/>
</dbReference>
<feature type="disulfide bond" evidence="7">
    <location>
        <begin position="108"/>
        <end position="115"/>
    </location>
</feature>
<dbReference type="SUPFAM" id="SSF57610">
    <property type="entry name" value="Thyroglobulin type-1 domain"/>
    <property type="match status" value="7"/>
</dbReference>
<feature type="domain" description="Thyroglobulin type-1" evidence="11">
    <location>
        <begin position="842"/>
        <end position="910"/>
    </location>
</feature>
<dbReference type="InterPro" id="IPR020901">
    <property type="entry name" value="Prtase_inh_Kunz-CS"/>
</dbReference>
<feature type="domain" description="WAP" evidence="13">
    <location>
        <begin position="1322"/>
        <end position="1374"/>
    </location>
</feature>